<accession>A0ABS7U0F2</accession>
<gene>
    <name evidence="2" type="ORF">K7C98_32280</name>
</gene>
<keyword evidence="3" id="KW-1185">Reference proteome</keyword>
<protein>
    <submittedName>
        <fullName evidence="2">Uncharacterized protein</fullName>
    </submittedName>
</protein>
<dbReference type="EMBL" id="JAIRAU010000045">
    <property type="protein sequence ID" value="MBZ5713934.1"/>
    <property type="molecule type" value="Genomic_DNA"/>
</dbReference>
<evidence type="ECO:0000313" key="2">
    <source>
        <dbReference type="EMBL" id="MBZ5713934.1"/>
    </source>
</evidence>
<name>A0ABS7U0F2_9BACT</name>
<feature type="signal peptide" evidence="1">
    <location>
        <begin position="1"/>
        <end position="24"/>
    </location>
</feature>
<sequence>MKTKAFSLALLSALSLAAPGDAFAGAGDINVDDTLNDGALGSSRLAGTEICITPGSACYRNAVVGFRTSSGDLKLTRYDATSIVTTGIERPVSNTAGPISSTSQLAMTSLPPPTAVDPTYYVVSAFKDGGGDLMLIVWEPQTLARLGDNVLSGFPGAAISEVAVTQVSFDTSHPDSSDRVVTAVRTAGGSLQLTSWDIVDLPGTSDVEVVELDTITFGNASQIDIDSIGSTIDQSVVVAFRNNSGNLQLKTLAIDAAGDFTELDNYTSGPASRVKIREWGDGAVTAIRDEDDDLLVTRWDIDGAGNISWQGNSGSQAGFAQEISLSKFGEIYTAVRTSSGDMMVIEWSVTTGSPMRINDSGGDGDGLTSGADIFVTGNFGGAGGHSLTVGRLADGGLQGRLWTH</sequence>
<evidence type="ECO:0000256" key="1">
    <source>
        <dbReference type="SAM" id="SignalP"/>
    </source>
</evidence>
<reference evidence="2" key="1">
    <citation type="submission" date="2021-08" db="EMBL/GenBank/DDBJ databases">
        <authorList>
            <person name="Stevens D.C."/>
        </authorList>
    </citation>
    <scope>NUCLEOTIDE SEQUENCE</scope>
    <source>
        <strain evidence="2">DSM 53165</strain>
    </source>
</reference>
<evidence type="ECO:0000313" key="3">
    <source>
        <dbReference type="Proteomes" id="UP001139031"/>
    </source>
</evidence>
<proteinExistence type="predicted"/>
<keyword evidence="1" id="KW-0732">Signal</keyword>
<dbReference type="Proteomes" id="UP001139031">
    <property type="component" value="Unassembled WGS sequence"/>
</dbReference>
<organism evidence="2 3">
    <name type="scientific">Nannocystis pusilla</name>
    <dbReference type="NCBI Taxonomy" id="889268"/>
    <lineage>
        <taxon>Bacteria</taxon>
        <taxon>Pseudomonadati</taxon>
        <taxon>Myxococcota</taxon>
        <taxon>Polyangia</taxon>
        <taxon>Nannocystales</taxon>
        <taxon>Nannocystaceae</taxon>
        <taxon>Nannocystis</taxon>
    </lineage>
</organism>
<feature type="chain" id="PRO_5046544969" evidence="1">
    <location>
        <begin position="25"/>
        <end position="404"/>
    </location>
</feature>
<comment type="caution">
    <text evidence="2">The sequence shown here is derived from an EMBL/GenBank/DDBJ whole genome shotgun (WGS) entry which is preliminary data.</text>
</comment>
<dbReference type="RefSeq" id="WP_224195669.1">
    <property type="nucleotide sequence ID" value="NZ_JAIRAU010000045.1"/>
</dbReference>